<organism evidence="14 15">
    <name type="scientific">Enterococcus columbae DSM 7374 = ATCC 51263</name>
    <dbReference type="NCBI Taxonomy" id="1121865"/>
    <lineage>
        <taxon>Bacteria</taxon>
        <taxon>Bacillati</taxon>
        <taxon>Bacillota</taxon>
        <taxon>Bacilli</taxon>
        <taxon>Lactobacillales</taxon>
        <taxon>Enterococcaceae</taxon>
        <taxon>Enterococcus</taxon>
    </lineage>
</organism>
<evidence type="ECO:0000256" key="5">
    <source>
        <dbReference type="ARBA" id="ARBA00022824"/>
    </source>
</evidence>
<keyword evidence="7 12" id="KW-1133">Transmembrane helix</keyword>
<comment type="subcellular location">
    <subcellularLocation>
        <location evidence="1">Endoplasmic reticulum membrane</location>
        <topology evidence="1">Single-pass type II membrane protein</topology>
    </subcellularLocation>
</comment>
<keyword evidence="6" id="KW-0735">Signal-anchor</keyword>
<dbReference type="InterPro" id="IPR036286">
    <property type="entry name" value="LexA/Signal_pep-like_sf"/>
</dbReference>
<dbReference type="GO" id="GO:0009003">
    <property type="term" value="F:signal peptidase activity"/>
    <property type="evidence" value="ECO:0007669"/>
    <property type="project" value="UniProtKB-EC"/>
</dbReference>
<accession>S0K5I1</accession>
<dbReference type="EC" id="3.4.21.89" evidence="11"/>
<evidence type="ECO:0000256" key="4">
    <source>
        <dbReference type="ARBA" id="ARBA00022801"/>
    </source>
</evidence>
<name>S0K5I1_9ENTE</name>
<evidence type="ECO:0000256" key="12">
    <source>
        <dbReference type="SAM" id="Phobius"/>
    </source>
</evidence>
<dbReference type="Proteomes" id="UP000014113">
    <property type="component" value="Unassembled WGS sequence"/>
</dbReference>
<dbReference type="AlphaFoldDB" id="S0K5I1"/>
<dbReference type="InterPro" id="IPR001733">
    <property type="entry name" value="Peptidase_S26B"/>
</dbReference>
<dbReference type="PRINTS" id="PR00728">
    <property type="entry name" value="SIGNALPTASE"/>
</dbReference>
<evidence type="ECO:0000256" key="9">
    <source>
        <dbReference type="ARBA" id="ARBA00033305"/>
    </source>
</evidence>
<dbReference type="PATRIC" id="fig|1121865.3.peg.1524"/>
<keyword evidence="4" id="KW-0378">Hydrolase</keyword>
<feature type="domain" description="Peptidase S26" evidence="13">
    <location>
        <begin position="40"/>
        <end position="107"/>
    </location>
</feature>
<dbReference type="PANTHER" id="PTHR10806:SF6">
    <property type="entry name" value="SIGNAL PEPTIDASE COMPLEX CATALYTIC SUBUNIT SEC11"/>
    <property type="match status" value="1"/>
</dbReference>
<dbReference type="InterPro" id="IPR019756">
    <property type="entry name" value="Pept_S26A_signal_pept_1_Ser-AS"/>
</dbReference>
<dbReference type="InterPro" id="IPR019533">
    <property type="entry name" value="Peptidase_S26"/>
</dbReference>
<dbReference type="NCBIfam" id="TIGR02228">
    <property type="entry name" value="sigpep_I_arch"/>
    <property type="match status" value="1"/>
</dbReference>
<dbReference type="GO" id="GO:0004252">
    <property type="term" value="F:serine-type endopeptidase activity"/>
    <property type="evidence" value="ECO:0007669"/>
    <property type="project" value="UniProtKB-UniRule"/>
</dbReference>
<evidence type="ECO:0000256" key="6">
    <source>
        <dbReference type="ARBA" id="ARBA00022968"/>
    </source>
</evidence>
<protein>
    <recommendedName>
        <fullName evidence="9 11">Signal peptidase I</fullName>
        <ecNumber evidence="11">3.4.21.89</ecNumber>
    </recommendedName>
</protein>
<keyword evidence="3 12" id="KW-0812">Transmembrane</keyword>
<dbReference type="OrthoDB" id="2195064at2"/>
<dbReference type="PROSITE" id="PS00501">
    <property type="entry name" value="SPASE_I_1"/>
    <property type="match status" value="1"/>
</dbReference>
<keyword evidence="5" id="KW-0256">Endoplasmic reticulum</keyword>
<keyword evidence="15" id="KW-1185">Reference proteome</keyword>
<dbReference type="SUPFAM" id="SSF51306">
    <property type="entry name" value="LexA/Signal peptidase"/>
    <property type="match status" value="1"/>
</dbReference>
<evidence type="ECO:0000256" key="11">
    <source>
        <dbReference type="NCBIfam" id="TIGR02228"/>
    </source>
</evidence>
<comment type="caution">
    <text evidence="14">The sequence shown here is derived from an EMBL/GenBank/DDBJ whole genome shotgun (WGS) entry which is preliminary data.</text>
</comment>
<comment type="function">
    <text evidence="10">Catalytic component of the signal peptidase complex (SPC) which catalyzes the cleavage of N-terminal signal sequences from nascent proteins as they are translocated into the lumen of the endoplasmic reticulum. Specifically cleaves N-terminal signal peptides that contain a hydrophobic alpha-helix (h-region) shorter than 18-20 amino acids.</text>
</comment>
<dbReference type="Gene3D" id="2.10.109.10">
    <property type="entry name" value="Umud Fragment, subunit A"/>
    <property type="match status" value="1"/>
</dbReference>
<dbReference type="GO" id="GO:0016020">
    <property type="term" value="C:membrane"/>
    <property type="evidence" value="ECO:0007669"/>
    <property type="project" value="UniProtKB-UniRule"/>
</dbReference>
<evidence type="ECO:0000256" key="2">
    <source>
        <dbReference type="ARBA" id="ARBA00022670"/>
    </source>
</evidence>
<evidence type="ECO:0000313" key="15">
    <source>
        <dbReference type="Proteomes" id="UP000014113"/>
    </source>
</evidence>
<evidence type="ECO:0000256" key="1">
    <source>
        <dbReference type="ARBA" id="ARBA00004648"/>
    </source>
</evidence>
<proteinExistence type="predicted"/>
<dbReference type="Pfam" id="PF10502">
    <property type="entry name" value="Peptidase_S26"/>
    <property type="match status" value="1"/>
</dbReference>
<evidence type="ECO:0000256" key="3">
    <source>
        <dbReference type="ARBA" id="ARBA00022692"/>
    </source>
</evidence>
<dbReference type="eggNOG" id="COG0681">
    <property type="taxonomic scope" value="Bacteria"/>
</dbReference>
<evidence type="ECO:0000259" key="13">
    <source>
        <dbReference type="Pfam" id="PF10502"/>
    </source>
</evidence>
<feature type="transmembrane region" description="Helical" evidence="12">
    <location>
        <begin position="7"/>
        <end position="28"/>
    </location>
</feature>
<evidence type="ECO:0000313" key="14">
    <source>
        <dbReference type="EMBL" id="EOW84067.1"/>
    </source>
</evidence>
<evidence type="ECO:0000256" key="10">
    <source>
        <dbReference type="ARBA" id="ARBA00045533"/>
    </source>
</evidence>
<dbReference type="CDD" id="cd06530">
    <property type="entry name" value="S26_SPase_I"/>
    <property type="match status" value="1"/>
</dbReference>
<dbReference type="GO" id="GO:0006465">
    <property type="term" value="P:signal peptide processing"/>
    <property type="evidence" value="ECO:0007669"/>
    <property type="project" value="UniProtKB-UniRule"/>
</dbReference>
<keyword evidence="8 12" id="KW-0472">Membrane</keyword>
<dbReference type="RefSeq" id="WP_016183696.1">
    <property type="nucleotide sequence ID" value="NZ_JXKI01000005.1"/>
</dbReference>
<feature type="transmembrane region" description="Helical" evidence="12">
    <location>
        <begin position="138"/>
        <end position="157"/>
    </location>
</feature>
<evidence type="ECO:0000256" key="8">
    <source>
        <dbReference type="ARBA" id="ARBA00023136"/>
    </source>
</evidence>
<dbReference type="PANTHER" id="PTHR10806">
    <property type="entry name" value="SIGNAL PEPTIDASE COMPLEX CATALYTIC SUBUNIT SEC11"/>
    <property type="match status" value="1"/>
</dbReference>
<reference evidence="14 15" key="1">
    <citation type="submission" date="2013-03" db="EMBL/GenBank/DDBJ databases">
        <title>The Genome Sequence of Enterococcus columbae ATCC_51263 (PacBio/Illumina hybrid assembly).</title>
        <authorList>
            <consortium name="The Broad Institute Genomics Platform"/>
            <consortium name="The Broad Institute Genome Sequencing Center for Infectious Disease"/>
            <person name="Earl A."/>
            <person name="Russ C."/>
            <person name="Gilmore M."/>
            <person name="Surin D."/>
            <person name="Walker B."/>
            <person name="Young S."/>
            <person name="Zeng Q."/>
            <person name="Gargeya S."/>
            <person name="Fitzgerald M."/>
            <person name="Haas B."/>
            <person name="Abouelleil A."/>
            <person name="Allen A.W."/>
            <person name="Alvarado L."/>
            <person name="Arachchi H.M."/>
            <person name="Berlin A.M."/>
            <person name="Chapman S.B."/>
            <person name="Gainer-Dewar J."/>
            <person name="Goldberg J."/>
            <person name="Griggs A."/>
            <person name="Gujja S."/>
            <person name="Hansen M."/>
            <person name="Howarth C."/>
            <person name="Imamovic A."/>
            <person name="Ireland A."/>
            <person name="Larimer J."/>
            <person name="McCowan C."/>
            <person name="Murphy C."/>
            <person name="Pearson M."/>
            <person name="Poon T.W."/>
            <person name="Priest M."/>
            <person name="Roberts A."/>
            <person name="Saif S."/>
            <person name="Shea T."/>
            <person name="Sisk P."/>
            <person name="Sykes S."/>
            <person name="Wortman J."/>
            <person name="Nusbaum C."/>
            <person name="Birren B."/>
        </authorList>
    </citation>
    <scope>NUCLEOTIDE SEQUENCE [LARGE SCALE GENOMIC DNA]</scope>
    <source>
        <strain evidence="14 15">ATCC 51263</strain>
    </source>
</reference>
<dbReference type="STRING" id="1121865.OMW_01583"/>
<keyword evidence="2" id="KW-0645">Protease</keyword>
<sequence length="159" mass="17825">MAKVRIVLNVLLTVLVVCVCSLAALNYFSAPQRAGLLGYRGYTVISGSMEPTLKVGDYIIVKSKPFEQVQDKEIISFKQENVLVTHRVMQHVGDKLQTRGDANNVNDLVEVTADDYVGSYQFRIPQLGRLMIWLQDPLIYSIVMAVIALRIAVMLILKK</sequence>
<gene>
    <name evidence="14" type="ORF">I568_01226</name>
</gene>
<evidence type="ECO:0000256" key="7">
    <source>
        <dbReference type="ARBA" id="ARBA00022989"/>
    </source>
</evidence>
<dbReference type="EMBL" id="ASWJ01000005">
    <property type="protein sequence ID" value="EOW84067.1"/>
    <property type="molecule type" value="Genomic_DNA"/>
</dbReference>